<dbReference type="SUPFAM" id="SSF55961">
    <property type="entry name" value="Bet v1-like"/>
    <property type="match status" value="1"/>
</dbReference>
<protein>
    <recommendedName>
        <fullName evidence="3">Polyketide cyclase / dehydrase and lipid transport</fullName>
    </recommendedName>
</protein>
<evidence type="ECO:0008006" key="3">
    <source>
        <dbReference type="Google" id="ProtNLM"/>
    </source>
</evidence>
<dbReference type="Proteomes" id="UP000029879">
    <property type="component" value="Unassembled WGS sequence"/>
</dbReference>
<comment type="caution">
    <text evidence="1">The sequence shown here is derived from an EMBL/GenBank/DDBJ whole genome shotgun (WGS) entry which is preliminary data.</text>
</comment>
<dbReference type="InterPro" id="IPR023393">
    <property type="entry name" value="START-like_dom_sf"/>
</dbReference>
<proteinExistence type="predicted"/>
<evidence type="ECO:0000313" key="2">
    <source>
        <dbReference type="Proteomes" id="UP000029879"/>
    </source>
</evidence>
<sequence length="176" mass="19104">MSASTLNPVIVKGDGTRIVRSMTIRAEPHQILDAWCDANVQQALLQGAADLVSGDGHASRWTLHAPLHQQLAIELRRGEARMGESVRYEVEGEHGLRLDILLQVQPARGREGCEAILTLQYAVDGVIAQLLTKLVNPAPYVLAGKGLRRLRAWLEAGEMPSLLHTPSARGSAHPTS</sequence>
<dbReference type="RefSeq" id="WP_047695158.1">
    <property type="nucleotide sequence ID" value="NZ_KN265483.1"/>
</dbReference>
<gene>
    <name evidence="1" type="ORF">NC00_09570</name>
</gene>
<dbReference type="Gene3D" id="3.30.530.20">
    <property type="match status" value="1"/>
</dbReference>
<organism evidence="1 2">
    <name type="scientific">Xanthomonas cannabis pv. phaseoli</name>
    <dbReference type="NCBI Taxonomy" id="1885902"/>
    <lineage>
        <taxon>Bacteria</taxon>
        <taxon>Pseudomonadati</taxon>
        <taxon>Pseudomonadota</taxon>
        <taxon>Gammaproteobacteria</taxon>
        <taxon>Lysobacterales</taxon>
        <taxon>Lysobacteraceae</taxon>
        <taxon>Xanthomonas</taxon>
    </lineage>
</organism>
<reference evidence="1 2" key="1">
    <citation type="submission" date="2014-10" db="EMBL/GenBank/DDBJ databases">
        <title>Genome sequence of a Xanthomonas strain that is pathogenic on beans.</title>
        <authorList>
            <person name="Aritua V."/>
            <person name="Sapp M."/>
            <person name="Harrison J."/>
            <person name="Smith J."/>
            <person name="Studholme D."/>
        </authorList>
    </citation>
    <scope>NUCLEOTIDE SEQUENCE [LARGE SCALE GENOMIC DNA]</scope>
    <source>
        <strain evidence="1 2">Nyagatare</strain>
    </source>
</reference>
<dbReference type="EMBL" id="JRQI01000030">
    <property type="protein sequence ID" value="KGK58034.1"/>
    <property type="molecule type" value="Genomic_DNA"/>
</dbReference>
<dbReference type="AlphaFoldDB" id="A0AB34P8U3"/>
<name>A0AB34P8U3_9XANT</name>
<accession>A0AB34P8U3</accession>
<evidence type="ECO:0000313" key="1">
    <source>
        <dbReference type="EMBL" id="KGK58034.1"/>
    </source>
</evidence>